<dbReference type="AlphaFoldDB" id="A0A2T5LNP5"/>
<dbReference type="GeneID" id="63817124"/>
<gene>
    <name evidence="1" type="ORF">P175DRAFT_0535652</name>
</gene>
<sequence length="196" mass="21630">MREWLALQIILRGVVEQACANCGRITSDQSSARRYSEQRLRRSPQYPYVAPCGPRLHLRICLWDDALHSSTAANKTPGISFQVASTVCDSRPPNHQSQNSLSTRSSTAMICIKLDKTTEVLPAERLLTHGPVIPKPKTVKAYIKRVCWSKVAFGEGSLDVIQLNSVVELTKAPPCSLLRPGGETGSYHDTRGMQAE</sequence>
<name>A0A2T5LNP5_9EURO</name>
<evidence type="ECO:0000313" key="2">
    <source>
        <dbReference type="Proteomes" id="UP000244073"/>
    </source>
</evidence>
<evidence type="ECO:0000313" key="1">
    <source>
        <dbReference type="EMBL" id="PTU17910.1"/>
    </source>
</evidence>
<comment type="caution">
    <text evidence="1">The sequence shown here is derived from an EMBL/GenBank/DDBJ whole genome shotgun (WGS) entry which is preliminary data.</text>
</comment>
<accession>A0A2T5LNP5</accession>
<protein>
    <submittedName>
        <fullName evidence="1">Uncharacterized protein</fullName>
    </submittedName>
</protein>
<proteinExistence type="predicted"/>
<dbReference type="RefSeq" id="XP_040749302.1">
    <property type="nucleotide sequence ID" value="XM_040900242.1"/>
</dbReference>
<dbReference type="EMBL" id="MSFN02000009">
    <property type="protein sequence ID" value="PTU17910.1"/>
    <property type="molecule type" value="Genomic_DNA"/>
</dbReference>
<reference evidence="1 2" key="1">
    <citation type="journal article" date="2018" name="Proc. Natl. Acad. Sci. U.S.A.">
        <title>Linking secondary metabolites to gene clusters through genome sequencing of six diverse Aspergillus species.</title>
        <authorList>
            <person name="Kaerboelling I."/>
            <person name="Vesth T.C."/>
            <person name="Frisvad J.C."/>
            <person name="Nybo J.L."/>
            <person name="Theobald S."/>
            <person name="Kuo A."/>
            <person name="Bowyer P."/>
            <person name="Matsuda Y."/>
            <person name="Mondo S."/>
            <person name="Lyhne E.K."/>
            <person name="Kogle M.E."/>
            <person name="Clum A."/>
            <person name="Lipzen A."/>
            <person name="Salamov A."/>
            <person name="Ngan C.Y."/>
            <person name="Daum C."/>
            <person name="Chiniquy J."/>
            <person name="Barry K."/>
            <person name="LaButti K."/>
            <person name="Haridas S."/>
            <person name="Simmons B.A."/>
            <person name="Magnuson J.K."/>
            <person name="Mortensen U.H."/>
            <person name="Larsen T.O."/>
            <person name="Grigoriev I.V."/>
            <person name="Baker S.E."/>
            <person name="Andersen M.R."/>
        </authorList>
    </citation>
    <scope>NUCLEOTIDE SEQUENCE [LARGE SCALE GENOMIC DNA]</scope>
    <source>
        <strain evidence="1 2">IBT 24754</strain>
    </source>
</reference>
<organism evidence="1 2">
    <name type="scientific">Aspergillus ochraceoroseus IBT 24754</name>
    <dbReference type="NCBI Taxonomy" id="1392256"/>
    <lineage>
        <taxon>Eukaryota</taxon>
        <taxon>Fungi</taxon>
        <taxon>Dikarya</taxon>
        <taxon>Ascomycota</taxon>
        <taxon>Pezizomycotina</taxon>
        <taxon>Eurotiomycetes</taxon>
        <taxon>Eurotiomycetidae</taxon>
        <taxon>Eurotiales</taxon>
        <taxon>Aspergillaceae</taxon>
        <taxon>Aspergillus</taxon>
        <taxon>Aspergillus subgen. Nidulantes</taxon>
    </lineage>
</organism>
<dbReference type="Proteomes" id="UP000244073">
    <property type="component" value="Unassembled WGS sequence"/>
</dbReference>
<dbReference type="VEuPathDB" id="FungiDB:P175DRAFT_0535652"/>